<evidence type="ECO:0000313" key="3">
    <source>
        <dbReference type="Proteomes" id="UP000054166"/>
    </source>
</evidence>
<organism evidence="2 3">
    <name type="scientific">Piloderma croceum (strain F 1598)</name>
    <dbReference type="NCBI Taxonomy" id="765440"/>
    <lineage>
        <taxon>Eukaryota</taxon>
        <taxon>Fungi</taxon>
        <taxon>Dikarya</taxon>
        <taxon>Basidiomycota</taxon>
        <taxon>Agaricomycotina</taxon>
        <taxon>Agaricomycetes</taxon>
        <taxon>Agaricomycetidae</taxon>
        <taxon>Atheliales</taxon>
        <taxon>Atheliaceae</taxon>
        <taxon>Piloderma</taxon>
    </lineage>
</organism>
<keyword evidence="3" id="KW-1185">Reference proteome</keyword>
<dbReference type="AlphaFoldDB" id="A0A0C3BKJ0"/>
<dbReference type="OrthoDB" id="3349377at2759"/>
<dbReference type="EMBL" id="KN832980">
    <property type="protein sequence ID" value="KIM86928.1"/>
    <property type="molecule type" value="Genomic_DNA"/>
</dbReference>
<gene>
    <name evidence="2" type="ORF">PILCRDRAFT_815383</name>
</gene>
<proteinExistence type="predicted"/>
<dbReference type="Proteomes" id="UP000054166">
    <property type="component" value="Unassembled WGS sequence"/>
</dbReference>
<reference evidence="2 3" key="1">
    <citation type="submission" date="2014-04" db="EMBL/GenBank/DDBJ databases">
        <authorList>
            <consortium name="DOE Joint Genome Institute"/>
            <person name="Kuo A."/>
            <person name="Tarkka M."/>
            <person name="Buscot F."/>
            <person name="Kohler A."/>
            <person name="Nagy L.G."/>
            <person name="Floudas D."/>
            <person name="Copeland A."/>
            <person name="Barry K.W."/>
            <person name="Cichocki N."/>
            <person name="Veneault-Fourrey C."/>
            <person name="LaButti K."/>
            <person name="Lindquist E.A."/>
            <person name="Lipzen A."/>
            <person name="Lundell T."/>
            <person name="Morin E."/>
            <person name="Murat C."/>
            <person name="Sun H."/>
            <person name="Tunlid A."/>
            <person name="Henrissat B."/>
            <person name="Grigoriev I.V."/>
            <person name="Hibbett D.S."/>
            <person name="Martin F."/>
            <person name="Nordberg H.P."/>
            <person name="Cantor M.N."/>
            <person name="Hua S.X."/>
        </authorList>
    </citation>
    <scope>NUCLEOTIDE SEQUENCE [LARGE SCALE GENOMIC DNA]</scope>
    <source>
        <strain evidence="2 3">F 1598</strain>
    </source>
</reference>
<name>A0A0C3BKJ0_PILCF</name>
<feature type="transmembrane region" description="Helical" evidence="1">
    <location>
        <begin position="72"/>
        <end position="94"/>
    </location>
</feature>
<keyword evidence="1" id="KW-1133">Transmembrane helix</keyword>
<feature type="transmembrane region" description="Helical" evidence="1">
    <location>
        <begin position="29"/>
        <end position="51"/>
    </location>
</feature>
<protein>
    <submittedName>
        <fullName evidence="2">Uncharacterized protein</fullName>
    </submittedName>
</protein>
<evidence type="ECO:0000313" key="2">
    <source>
        <dbReference type="EMBL" id="KIM86928.1"/>
    </source>
</evidence>
<reference evidence="3" key="2">
    <citation type="submission" date="2015-01" db="EMBL/GenBank/DDBJ databases">
        <title>Evolutionary Origins and Diversification of the Mycorrhizal Mutualists.</title>
        <authorList>
            <consortium name="DOE Joint Genome Institute"/>
            <consortium name="Mycorrhizal Genomics Consortium"/>
            <person name="Kohler A."/>
            <person name="Kuo A."/>
            <person name="Nagy L.G."/>
            <person name="Floudas D."/>
            <person name="Copeland A."/>
            <person name="Barry K.W."/>
            <person name="Cichocki N."/>
            <person name="Veneault-Fourrey C."/>
            <person name="LaButti K."/>
            <person name="Lindquist E.A."/>
            <person name="Lipzen A."/>
            <person name="Lundell T."/>
            <person name="Morin E."/>
            <person name="Murat C."/>
            <person name="Riley R."/>
            <person name="Ohm R."/>
            <person name="Sun H."/>
            <person name="Tunlid A."/>
            <person name="Henrissat B."/>
            <person name="Grigoriev I.V."/>
            <person name="Hibbett D.S."/>
            <person name="Martin F."/>
        </authorList>
    </citation>
    <scope>NUCLEOTIDE SEQUENCE [LARGE SCALE GENOMIC DNA]</scope>
    <source>
        <strain evidence="3">F 1598</strain>
    </source>
</reference>
<dbReference type="HOGENOM" id="CLU_1372661_0_0_1"/>
<accession>A0A0C3BKJ0</accession>
<evidence type="ECO:0000256" key="1">
    <source>
        <dbReference type="SAM" id="Phobius"/>
    </source>
</evidence>
<keyword evidence="1" id="KW-0812">Transmembrane</keyword>
<dbReference type="InParanoid" id="A0A0C3BKJ0"/>
<sequence>MGNVLSEVTMQSNSIPGFPFCIPFGVPGYLYAFWIPILAFESLLCGMALFRGFQAFHYRQSVFQSGRHLVTLLLRDSIVYFLIIFITYLSNLLLWSTGQIGLIEIPAAFTVAMSCVMGNRLILNVRRMKREMEQSIQHREKSIFRLPLTTNTMDRTPSMVVFTKEPMTPLSPDSQSEFEFVEMQDMEGYHTPQRHIVTI</sequence>
<keyword evidence="1" id="KW-0472">Membrane</keyword>
<feature type="transmembrane region" description="Helical" evidence="1">
    <location>
        <begin position="100"/>
        <end position="123"/>
    </location>
</feature>